<name>A0A8H6XXE3_9AGAR</name>
<dbReference type="AlphaFoldDB" id="A0A8H6XXE3"/>
<organism evidence="1 2">
    <name type="scientific">Mycena sanguinolenta</name>
    <dbReference type="NCBI Taxonomy" id="230812"/>
    <lineage>
        <taxon>Eukaryota</taxon>
        <taxon>Fungi</taxon>
        <taxon>Dikarya</taxon>
        <taxon>Basidiomycota</taxon>
        <taxon>Agaricomycotina</taxon>
        <taxon>Agaricomycetes</taxon>
        <taxon>Agaricomycetidae</taxon>
        <taxon>Agaricales</taxon>
        <taxon>Marasmiineae</taxon>
        <taxon>Mycenaceae</taxon>
        <taxon>Mycena</taxon>
    </lineage>
</organism>
<protein>
    <recommendedName>
        <fullName evidence="3">F-box domain-containing protein</fullName>
    </recommendedName>
</protein>
<comment type="caution">
    <text evidence="1">The sequence shown here is derived from an EMBL/GenBank/DDBJ whole genome shotgun (WGS) entry which is preliminary data.</text>
</comment>
<evidence type="ECO:0000313" key="2">
    <source>
        <dbReference type="Proteomes" id="UP000623467"/>
    </source>
</evidence>
<gene>
    <name evidence="1" type="ORF">MSAN_01785400</name>
</gene>
<dbReference type="OrthoDB" id="3365698at2759"/>
<evidence type="ECO:0008006" key="3">
    <source>
        <dbReference type="Google" id="ProtNLM"/>
    </source>
</evidence>
<sequence length="223" mass="25057">MSLSNSPFTDRLNTNYVPSEPEILEIRALLVGPTEEIARIDAQIAGMELALIQLTEKRALLQKPIDAHTALISPMRLVPQDVLLEIFFACLPTKHNALIDQNEAPLLLGRISRHWRSVAYSAPMLWSSMHIPPSNYLSTPPNILLGLERSVERWLERSATCPLSVSLYDYTNSNSNLDQHSLIFQPIAVSRRLRSLALTGDAELLSPLLRLGPEDYQFCNGFR</sequence>
<accession>A0A8H6XXE3</accession>
<dbReference type="EMBL" id="JACAZH010000017">
    <property type="protein sequence ID" value="KAF7348316.1"/>
    <property type="molecule type" value="Genomic_DNA"/>
</dbReference>
<reference evidence="1" key="1">
    <citation type="submission" date="2020-05" db="EMBL/GenBank/DDBJ databases">
        <title>Mycena genomes resolve the evolution of fungal bioluminescence.</title>
        <authorList>
            <person name="Tsai I.J."/>
        </authorList>
    </citation>
    <scope>NUCLEOTIDE SEQUENCE</scope>
    <source>
        <strain evidence="1">160909Yilan</strain>
    </source>
</reference>
<proteinExistence type="predicted"/>
<dbReference type="Proteomes" id="UP000623467">
    <property type="component" value="Unassembled WGS sequence"/>
</dbReference>
<evidence type="ECO:0000313" key="1">
    <source>
        <dbReference type="EMBL" id="KAF7348316.1"/>
    </source>
</evidence>
<keyword evidence="2" id="KW-1185">Reference proteome</keyword>